<dbReference type="PANTHER" id="PTHR47576">
    <property type="entry name" value="BRCT DOMAIN DNA REPAIR PROTEIN-RELATED"/>
    <property type="match status" value="1"/>
</dbReference>
<evidence type="ECO:0000259" key="1">
    <source>
        <dbReference type="PROSITE" id="PS50172"/>
    </source>
</evidence>
<dbReference type="Proteomes" id="UP000011115">
    <property type="component" value="Unassembled WGS sequence"/>
</dbReference>
<reference evidence="2" key="2">
    <citation type="submission" date="2015-06" db="UniProtKB">
        <authorList>
            <consortium name="EnsemblPlants"/>
        </authorList>
    </citation>
    <scope>IDENTIFICATION</scope>
    <source>
        <strain evidence="2">DM1-3 516 R44</strain>
    </source>
</reference>
<dbReference type="Gramene" id="PGSC0003DMT400019038">
    <property type="protein sequence ID" value="PGSC0003DMT400019038"/>
    <property type="gene ID" value="PGSC0003DMG400007379"/>
</dbReference>
<feature type="domain" description="BRCT" evidence="1">
    <location>
        <begin position="9"/>
        <end position="56"/>
    </location>
</feature>
<evidence type="ECO:0000313" key="3">
    <source>
        <dbReference type="Proteomes" id="UP000011115"/>
    </source>
</evidence>
<accession>M1ABI7</accession>
<dbReference type="HOGENOM" id="CLU_2137986_0_0_1"/>
<reference evidence="3" key="1">
    <citation type="journal article" date="2011" name="Nature">
        <title>Genome sequence and analysis of the tuber crop potato.</title>
        <authorList>
            <consortium name="The Potato Genome Sequencing Consortium"/>
        </authorList>
    </citation>
    <scope>NUCLEOTIDE SEQUENCE [LARGE SCALE GENOMIC DNA]</scope>
    <source>
        <strain evidence="3">cv. DM1-3 516 R44</strain>
    </source>
</reference>
<dbReference type="ExpressionAtlas" id="M1ABI7">
    <property type="expression patterns" value="baseline"/>
</dbReference>
<dbReference type="InterPro" id="IPR001357">
    <property type="entry name" value="BRCT_dom"/>
</dbReference>
<proteinExistence type="predicted"/>
<dbReference type="InterPro" id="IPR059215">
    <property type="entry name" value="BRCT2_TopBP1-like"/>
</dbReference>
<organism evidence="2 3">
    <name type="scientific">Solanum tuberosum</name>
    <name type="common">Potato</name>
    <dbReference type="NCBI Taxonomy" id="4113"/>
    <lineage>
        <taxon>Eukaryota</taxon>
        <taxon>Viridiplantae</taxon>
        <taxon>Streptophyta</taxon>
        <taxon>Embryophyta</taxon>
        <taxon>Tracheophyta</taxon>
        <taxon>Spermatophyta</taxon>
        <taxon>Magnoliopsida</taxon>
        <taxon>eudicotyledons</taxon>
        <taxon>Gunneridae</taxon>
        <taxon>Pentapetalae</taxon>
        <taxon>asterids</taxon>
        <taxon>lamiids</taxon>
        <taxon>Solanales</taxon>
        <taxon>Solanaceae</taxon>
        <taxon>Solanoideae</taxon>
        <taxon>Solaneae</taxon>
        <taxon>Solanum</taxon>
    </lineage>
</organism>
<dbReference type="Pfam" id="PF00533">
    <property type="entry name" value="BRCT"/>
    <property type="match status" value="1"/>
</dbReference>
<dbReference type="AlphaFoldDB" id="M1ABI7"/>
<keyword evidence="3" id="KW-1185">Reference proteome</keyword>
<dbReference type="Gene3D" id="3.40.50.10190">
    <property type="entry name" value="BRCT domain"/>
    <property type="match status" value="1"/>
</dbReference>
<evidence type="ECO:0000313" key="2">
    <source>
        <dbReference type="EnsemblPlants" id="PGSC0003DMT400019038"/>
    </source>
</evidence>
<dbReference type="SUPFAM" id="SSF52113">
    <property type="entry name" value="BRCT domain"/>
    <property type="match status" value="1"/>
</dbReference>
<dbReference type="InterPro" id="IPR036420">
    <property type="entry name" value="BRCT_dom_sf"/>
</dbReference>
<sequence>MSQSILTTPSNCPFSGLVICVTGLSKEARKQVMEATERLGGKYSPHLHPQCTHLVVQISFCFCISFSLITIFHNHVLFPNLVNDTFLHFFQLTTYLFHTYTSQRNDNRIGGSS</sequence>
<name>M1ABI7_SOLTU</name>
<protein>
    <submittedName>
        <fullName evidence="2">Topbp1</fullName>
    </submittedName>
</protein>
<dbReference type="EnsemblPlants" id="PGSC0003DMT400019038">
    <property type="protein sequence ID" value="PGSC0003DMT400019038"/>
    <property type="gene ID" value="PGSC0003DMG400007379"/>
</dbReference>
<dbReference type="PANTHER" id="PTHR47576:SF2">
    <property type="entry name" value="BRCT DOMAIN DNA REPAIR PROTEIN-RELATED"/>
    <property type="match status" value="1"/>
</dbReference>
<dbReference type="CDD" id="cd17731">
    <property type="entry name" value="BRCT_TopBP1_rpt2_like"/>
    <property type="match status" value="1"/>
</dbReference>
<dbReference type="PROSITE" id="PS50172">
    <property type="entry name" value="BRCT"/>
    <property type="match status" value="1"/>
</dbReference>